<reference evidence="7 8" key="1">
    <citation type="submission" date="2017-02" db="EMBL/GenBank/DDBJ databases">
        <authorList>
            <person name="Peterson S.W."/>
        </authorList>
    </citation>
    <scope>NUCLEOTIDE SEQUENCE [LARGE SCALE GENOMIC DNA]</scope>
    <source>
        <strain evidence="7 8">B Ar 00.02</strain>
    </source>
</reference>
<evidence type="ECO:0000256" key="2">
    <source>
        <dbReference type="ARBA" id="ARBA00022801"/>
    </source>
</evidence>
<protein>
    <submittedName>
        <fullName evidence="7">Allophanate hydrolase 2 subunit 2</fullName>
        <ecNumber evidence="7">3.5.1.54</ecNumber>
    </submittedName>
</protein>
<dbReference type="PANTHER" id="PTHR43309">
    <property type="entry name" value="5-OXOPROLINASE SUBUNIT C"/>
    <property type="match status" value="1"/>
</dbReference>
<keyword evidence="8" id="KW-1185">Reference proteome</keyword>
<keyword evidence="1" id="KW-0547">Nucleotide-binding</keyword>
<dbReference type="InterPro" id="IPR052708">
    <property type="entry name" value="PxpC"/>
</dbReference>
<sequence length="515" mass="53569">MALHSRLVDSPLRGQIDVLAAAATVMLAFDTRAHALAASTVLGHLEKSPDATVAGRDITVEVVYDGDDLAEVARMTGLGTDGVITAHTSQVWTAAFGGFAPGFSYLHGEDDCLEVPRRQSPRPAVPAGSVALAGRFSAVYPAPSPGGWQLIGHTEAVMWDLGREHPALVRPGDRVRHRAVRELVRIHPTTRGPRPVGQPARDDDDPRPALLVLSPGPQSLIQDLGRPGLGDLGVPAAGAADTVSARQANRLMGNPADAAVIETLVGGLRLRADGELTLALTGAAAGAQISGTYGRRLMASGRPFALHDGETLTVRAPESGLRSYLAVRGGLEVPQVLGSRSTDTLSGIGPAPLISGTSLPVGSVARGHIVGYPEPALLPRPEAGAVNLRITSGPRADWFASKAIDGLCRAPWSVGNHSNRIGLRLETGTDQTPVERSRTGELSSEGTAIGSVQIPPSGLPLLFLTDHPVTGGYPVIAVVVPEDLPAAAQVPPGASIRFTRVDPDTLVPRPPAGRR</sequence>
<dbReference type="NCBIfam" id="TIGR00724">
    <property type="entry name" value="urea_amlyse_rel"/>
    <property type="match status" value="1"/>
</dbReference>
<dbReference type="Pfam" id="PF02682">
    <property type="entry name" value="CT_C_D"/>
    <property type="match status" value="1"/>
</dbReference>
<evidence type="ECO:0000256" key="1">
    <source>
        <dbReference type="ARBA" id="ARBA00022741"/>
    </source>
</evidence>
<gene>
    <name evidence="7" type="ORF">FM101_01175</name>
</gene>
<dbReference type="Gene3D" id="2.40.100.10">
    <property type="entry name" value="Cyclophilin-like"/>
    <property type="match status" value="2"/>
</dbReference>
<dbReference type="EC" id="3.5.1.54" evidence="7"/>
<evidence type="ECO:0000313" key="8">
    <source>
        <dbReference type="Proteomes" id="UP000195913"/>
    </source>
</evidence>
<dbReference type="Gene3D" id="3.30.1360.40">
    <property type="match status" value="1"/>
</dbReference>
<dbReference type="Proteomes" id="UP000195913">
    <property type="component" value="Unassembled WGS sequence"/>
</dbReference>
<dbReference type="Pfam" id="PF02626">
    <property type="entry name" value="CT_A_B"/>
    <property type="match status" value="1"/>
</dbReference>
<dbReference type="EMBL" id="FUHW01000006">
    <property type="protein sequence ID" value="SJM48122.1"/>
    <property type="molecule type" value="Genomic_DNA"/>
</dbReference>
<evidence type="ECO:0000259" key="5">
    <source>
        <dbReference type="SMART" id="SM00796"/>
    </source>
</evidence>
<dbReference type="PANTHER" id="PTHR43309:SF3">
    <property type="entry name" value="5-OXOPROLINASE SUBUNIT C"/>
    <property type="match status" value="1"/>
</dbReference>
<evidence type="ECO:0000313" key="7">
    <source>
        <dbReference type="EMBL" id="SJM48122.1"/>
    </source>
</evidence>
<keyword evidence="2 7" id="KW-0378">Hydrolase</keyword>
<keyword evidence="3" id="KW-0067">ATP-binding</keyword>
<dbReference type="InterPro" id="IPR029000">
    <property type="entry name" value="Cyclophilin-like_dom_sf"/>
</dbReference>
<dbReference type="GO" id="GO:0004039">
    <property type="term" value="F:allophanate hydrolase activity"/>
    <property type="evidence" value="ECO:0007669"/>
    <property type="project" value="UniProtKB-EC"/>
</dbReference>
<evidence type="ECO:0000259" key="6">
    <source>
        <dbReference type="SMART" id="SM00797"/>
    </source>
</evidence>
<organism evidence="7 8">
    <name type="scientific">Arthrobacter rhombi</name>
    <dbReference type="NCBI Taxonomy" id="71253"/>
    <lineage>
        <taxon>Bacteria</taxon>
        <taxon>Bacillati</taxon>
        <taxon>Actinomycetota</taxon>
        <taxon>Actinomycetes</taxon>
        <taxon>Micrococcales</taxon>
        <taxon>Micrococcaceae</taxon>
        <taxon>Arthrobacter</taxon>
    </lineage>
</organism>
<dbReference type="SMART" id="SM00797">
    <property type="entry name" value="AHS2"/>
    <property type="match status" value="1"/>
</dbReference>
<dbReference type="InterPro" id="IPR003778">
    <property type="entry name" value="CT_A_B"/>
</dbReference>
<evidence type="ECO:0000256" key="3">
    <source>
        <dbReference type="ARBA" id="ARBA00022840"/>
    </source>
</evidence>
<dbReference type="GO" id="GO:0005524">
    <property type="term" value="F:ATP binding"/>
    <property type="evidence" value="ECO:0007669"/>
    <property type="project" value="UniProtKB-KW"/>
</dbReference>
<feature type="domain" description="Carboxyltransferase" evidence="5">
    <location>
        <begin position="1"/>
        <end position="169"/>
    </location>
</feature>
<dbReference type="AlphaFoldDB" id="A0A1R4EWW1"/>
<proteinExistence type="predicted"/>
<dbReference type="InterPro" id="IPR003833">
    <property type="entry name" value="CT_C_D"/>
</dbReference>
<feature type="domain" description="Carboxyltransferase" evidence="6">
    <location>
        <begin position="231"/>
        <end position="512"/>
    </location>
</feature>
<dbReference type="SUPFAM" id="SSF50891">
    <property type="entry name" value="Cyclophilin-like"/>
    <property type="match status" value="2"/>
</dbReference>
<feature type="region of interest" description="Disordered" evidence="4">
    <location>
        <begin position="430"/>
        <end position="449"/>
    </location>
</feature>
<accession>A0A1R4EWW1</accession>
<dbReference type="SMART" id="SM00796">
    <property type="entry name" value="AHS1"/>
    <property type="match status" value="1"/>
</dbReference>
<name>A0A1R4EWW1_9MICC</name>
<evidence type="ECO:0000256" key="4">
    <source>
        <dbReference type="SAM" id="MobiDB-lite"/>
    </source>
</evidence>